<dbReference type="KEGG" id="ock:EXM22_08135"/>
<evidence type="ECO:0000256" key="1">
    <source>
        <dbReference type="ARBA" id="ARBA00037999"/>
    </source>
</evidence>
<dbReference type="GO" id="GO:0030170">
    <property type="term" value="F:pyridoxal phosphate binding"/>
    <property type="evidence" value="ECO:0007669"/>
    <property type="project" value="TreeGrafter"/>
</dbReference>
<dbReference type="GO" id="GO:0000271">
    <property type="term" value="P:polysaccharide biosynthetic process"/>
    <property type="evidence" value="ECO:0007669"/>
    <property type="project" value="TreeGrafter"/>
</dbReference>
<keyword evidence="3 4" id="KW-0663">Pyridoxal phosphate</keyword>
<dbReference type="Pfam" id="PF01041">
    <property type="entry name" value="DegT_DnrJ_EryC1"/>
    <property type="match status" value="1"/>
</dbReference>
<organism evidence="5 6">
    <name type="scientific">Oceanispirochaeta crateris</name>
    <dbReference type="NCBI Taxonomy" id="2518645"/>
    <lineage>
        <taxon>Bacteria</taxon>
        <taxon>Pseudomonadati</taxon>
        <taxon>Spirochaetota</taxon>
        <taxon>Spirochaetia</taxon>
        <taxon>Spirochaetales</taxon>
        <taxon>Spirochaetaceae</taxon>
        <taxon>Oceanispirochaeta</taxon>
    </lineage>
</organism>
<keyword evidence="5" id="KW-0032">Aminotransferase</keyword>
<sequence length="402" mass="45488">MTNQNIESIPFARPSLGQEEEEAVLKVLRSGWLTTGKEAQAFEDEFIRYTGAAHALAVNSATAGLHLILEALGVKEGDKVLTSSYTFTATAEVIRYCGGDPVFVDLAPGSMNMDPKDCEKKIKKLLDEGQNVKGILPVHIAGNPEGLEELFALSRRYGLFLVEDAAHCFPVPSKKGMIGTWTDAGVYSFYANKTITTGEGGMIVFQDPQLKERISAMRLHGIDKSVWDRYTSLKAPWEYDVIAPGFKYNLNDIAATIGRVQLRKAKELLNKRKALVQAYRTRLKDADFLDLPTWKEDHAWHLFIISLRLDKLNIDRNQFMNILRDRGIGTSVHYKPLHMMTYYRERYKLKEEDLPLATGLYHRVISLPLFPDMTMDQLERVCQVILETGESHRSKAEMESVK</sequence>
<dbReference type="PANTHER" id="PTHR30244:SF34">
    <property type="entry name" value="DTDP-4-AMINO-4,6-DIDEOXYGALACTOSE TRANSAMINASE"/>
    <property type="match status" value="1"/>
</dbReference>
<dbReference type="PIRSF" id="PIRSF000390">
    <property type="entry name" value="PLP_StrS"/>
    <property type="match status" value="1"/>
</dbReference>
<feature type="active site" description="Proton acceptor" evidence="2">
    <location>
        <position position="193"/>
    </location>
</feature>
<evidence type="ECO:0000313" key="6">
    <source>
        <dbReference type="Proteomes" id="UP000324209"/>
    </source>
</evidence>
<accession>A0A5C1QIH3</accession>
<keyword evidence="6" id="KW-1185">Reference proteome</keyword>
<protein>
    <submittedName>
        <fullName evidence="5">DegT/DnrJ/EryC1/StrS family aminotransferase</fullName>
    </submittedName>
</protein>
<dbReference type="SUPFAM" id="SSF53383">
    <property type="entry name" value="PLP-dependent transferases"/>
    <property type="match status" value="1"/>
</dbReference>
<comment type="similarity">
    <text evidence="1 4">Belongs to the DegT/DnrJ/EryC1 family.</text>
</comment>
<dbReference type="GO" id="GO:0008483">
    <property type="term" value="F:transaminase activity"/>
    <property type="evidence" value="ECO:0007669"/>
    <property type="project" value="UniProtKB-KW"/>
</dbReference>
<evidence type="ECO:0000256" key="4">
    <source>
        <dbReference type="RuleBase" id="RU004508"/>
    </source>
</evidence>
<dbReference type="Proteomes" id="UP000324209">
    <property type="component" value="Chromosome"/>
</dbReference>
<dbReference type="CDD" id="cd00616">
    <property type="entry name" value="AHBA_syn"/>
    <property type="match status" value="1"/>
</dbReference>
<dbReference type="InterPro" id="IPR000653">
    <property type="entry name" value="DegT/StrS_aminotransferase"/>
</dbReference>
<evidence type="ECO:0000256" key="3">
    <source>
        <dbReference type="PIRSR" id="PIRSR000390-2"/>
    </source>
</evidence>
<evidence type="ECO:0000313" key="5">
    <source>
        <dbReference type="EMBL" id="QEN07953.1"/>
    </source>
</evidence>
<dbReference type="OrthoDB" id="9810913at2"/>
<reference evidence="5 6" key="1">
    <citation type="submission" date="2019-02" db="EMBL/GenBank/DDBJ databases">
        <title>Complete Genome Sequence and Methylome Analysis of free living Spirochaetas.</title>
        <authorList>
            <person name="Fomenkov A."/>
            <person name="Dubinina G."/>
            <person name="Leshcheva N."/>
            <person name="Mikheeva N."/>
            <person name="Grabovich M."/>
            <person name="Vincze T."/>
            <person name="Roberts R.J."/>
        </authorList>
    </citation>
    <scope>NUCLEOTIDE SEQUENCE [LARGE SCALE GENOMIC DNA]</scope>
    <source>
        <strain evidence="5 6">K2</strain>
    </source>
</reference>
<dbReference type="PANTHER" id="PTHR30244">
    <property type="entry name" value="TRANSAMINASE"/>
    <property type="match status" value="1"/>
</dbReference>
<name>A0A5C1QIH3_9SPIO</name>
<dbReference type="InterPro" id="IPR015424">
    <property type="entry name" value="PyrdxlP-dep_Trfase"/>
</dbReference>
<evidence type="ECO:0000256" key="2">
    <source>
        <dbReference type="PIRSR" id="PIRSR000390-1"/>
    </source>
</evidence>
<feature type="modified residue" description="N6-(pyridoxal phosphate)lysine" evidence="3">
    <location>
        <position position="193"/>
    </location>
</feature>
<dbReference type="EMBL" id="CP036150">
    <property type="protein sequence ID" value="QEN07953.1"/>
    <property type="molecule type" value="Genomic_DNA"/>
</dbReference>
<dbReference type="InterPro" id="IPR015421">
    <property type="entry name" value="PyrdxlP-dep_Trfase_major"/>
</dbReference>
<dbReference type="AlphaFoldDB" id="A0A5C1QIH3"/>
<dbReference type="Gene3D" id="3.90.1150.10">
    <property type="entry name" value="Aspartate Aminotransferase, domain 1"/>
    <property type="match status" value="1"/>
</dbReference>
<dbReference type="RefSeq" id="WP_149486033.1">
    <property type="nucleotide sequence ID" value="NZ_CP036150.1"/>
</dbReference>
<gene>
    <name evidence="5" type="ORF">EXM22_08135</name>
</gene>
<keyword evidence="5" id="KW-0808">Transferase</keyword>
<proteinExistence type="inferred from homology"/>
<dbReference type="Gene3D" id="3.40.640.10">
    <property type="entry name" value="Type I PLP-dependent aspartate aminotransferase-like (Major domain)"/>
    <property type="match status" value="1"/>
</dbReference>
<dbReference type="InterPro" id="IPR015422">
    <property type="entry name" value="PyrdxlP-dep_Trfase_small"/>
</dbReference>